<organism evidence="3 4">
    <name type="scientific">Streptomyces castrisilvae</name>
    <dbReference type="NCBI Taxonomy" id="3033811"/>
    <lineage>
        <taxon>Bacteria</taxon>
        <taxon>Bacillati</taxon>
        <taxon>Actinomycetota</taxon>
        <taxon>Actinomycetes</taxon>
        <taxon>Kitasatosporales</taxon>
        <taxon>Streptomycetaceae</taxon>
        <taxon>Streptomyces</taxon>
    </lineage>
</organism>
<keyword evidence="2" id="KW-0812">Transmembrane</keyword>
<sequence>MDSESGARADRLDGVGGAAESGGGAASVYGYAGGGDDEPQDAIPEGWADRSASSGQGAEPGPEDAPPRSDPDEKDEEEERRPGRRRAVLVVVAVVAASVCLATWALLPGGAAEDRAAPSGGGSPSASPSVWKMPRPDLTTPDRVRGLIADVKRRTGSTKAVSFSASDGFAWVTVPVAGDPEHFENLTYQSGRGWSSFVGSGGSDAADSVPMDLAGVDWDMLGELYRKVDGQLRFPSTSPRRELRVKAGLVGWRGHPDTPPRLSVELDDHTQIGWVEARIDGTITEVHEPVRYAFPTAPGAGSTAGARG</sequence>
<evidence type="ECO:0000313" key="3">
    <source>
        <dbReference type="EMBL" id="WLQ38393.1"/>
    </source>
</evidence>
<accession>A0ABY9HUX7</accession>
<feature type="region of interest" description="Disordered" evidence="1">
    <location>
        <begin position="113"/>
        <end position="141"/>
    </location>
</feature>
<proteinExistence type="predicted"/>
<evidence type="ECO:0000256" key="1">
    <source>
        <dbReference type="SAM" id="MobiDB-lite"/>
    </source>
</evidence>
<evidence type="ECO:0000313" key="4">
    <source>
        <dbReference type="Proteomes" id="UP001239522"/>
    </source>
</evidence>
<dbReference type="RefSeq" id="WP_306061392.1">
    <property type="nucleotide sequence ID" value="NZ_CP120998.1"/>
</dbReference>
<feature type="compositionally biased region" description="Gly residues" evidence="1">
    <location>
        <begin position="14"/>
        <end position="25"/>
    </location>
</feature>
<dbReference type="EMBL" id="CP120998">
    <property type="protein sequence ID" value="WLQ38393.1"/>
    <property type="molecule type" value="Genomic_DNA"/>
</dbReference>
<geneLocation type="plasmid" evidence="3 4">
    <name>unnamed1</name>
</geneLocation>
<keyword evidence="2" id="KW-1133">Transmembrane helix</keyword>
<dbReference type="Proteomes" id="UP001239522">
    <property type="component" value="Plasmid unnamed1"/>
</dbReference>
<gene>
    <name evidence="3" type="ORF">P8A18_33260</name>
</gene>
<evidence type="ECO:0000256" key="2">
    <source>
        <dbReference type="SAM" id="Phobius"/>
    </source>
</evidence>
<feature type="transmembrane region" description="Helical" evidence="2">
    <location>
        <begin position="87"/>
        <end position="107"/>
    </location>
</feature>
<protein>
    <submittedName>
        <fullName evidence="3">Uncharacterized protein</fullName>
    </submittedName>
</protein>
<reference evidence="3 4" key="1">
    <citation type="submission" date="2023-03" db="EMBL/GenBank/DDBJ databases">
        <title>Isolation and description of six Streptomyces strains from soil environments, able to metabolize different microbial glucans.</title>
        <authorList>
            <person name="Widen T."/>
            <person name="Larsbrink J."/>
        </authorList>
    </citation>
    <scope>NUCLEOTIDE SEQUENCE [LARGE SCALE GENOMIC DNA]</scope>
    <source>
        <strain evidence="3 4">Mut1</strain>
        <plasmid evidence="3 4">unnamed1</plasmid>
    </source>
</reference>
<keyword evidence="3" id="KW-0614">Plasmid</keyword>
<feature type="compositionally biased region" description="Basic and acidic residues" evidence="1">
    <location>
        <begin position="1"/>
        <end position="13"/>
    </location>
</feature>
<name>A0ABY9HUX7_9ACTN</name>
<keyword evidence="4" id="KW-1185">Reference proteome</keyword>
<feature type="region of interest" description="Disordered" evidence="1">
    <location>
        <begin position="1"/>
        <end position="83"/>
    </location>
</feature>
<keyword evidence="2" id="KW-0472">Membrane</keyword>